<reference evidence="1" key="1">
    <citation type="journal article" date="2022" name="bioRxiv">
        <title>Sequencing and chromosome-scale assembly of the giantPleurodeles waltlgenome.</title>
        <authorList>
            <person name="Brown T."/>
            <person name="Elewa A."/>
            <person name="Iarovenko S."/>
            <person name="Subramanian E."/>
            <person name="Araus A.J."/>
            <person name="Petzold A."/>
            <person name="Susuki M."/>
            <person name="Suzuki K.-i.T."/>
            <person name="Hayashi T."/>
            <person name="Toyoda A."/>
            <person name="Oliveira C."/>
            <person name="Osipova E."/>
            <person name="Leigh N.D."/>
            <person name="Simon A."/>
            <person name="Yun M.H."/>
        </authorList>
    </citation>
    <scope>NUCLEOTIDE SEQUENCE</scope>
    <source>
        <strain evidence="1">20211129_DDA</strain>
        <tissue evidence="1">Liver</tissue>
    </source>
</reference>
<dbReference type="AlphaFoldDB" id="A0AAV7NFB5"/>
<gene>
    <name evidence="1" type="ORF">NDU88_002388</name>
</gene>
<comment type="caution">
    <text evidence="1">The sequence shown here is derived from an EMBL/GenBank/DDBJ whole genome shotgun (WGS) entry which is preliminary data.</text>
</comment>
<dbReference type="EMBL" id="JANPWB010000012">
    <property type="protein sequence ID" value="KAJ1114149.1"/>
    <property type="molecule type" value="Genomic_DNA"/>
</dbReference>
<name>A0AAV7NFB5_PLEWA</name>
<accession>A0AAV7NFB5</accession>
<organism evidence="1 2">
    <name type="scientific">Pleurodeles waltl</name>
    <name type="common">Iberian ribbed newt</name>
    <dbReference type="NCBI Taxonomy" id="8319"/>
    <lineage>
        <taxon>Eukaryota</taxon>
        <taxon>Metazoa</taxon>
        <taxon>Chordata</taxon>
        <taxon>Craniata</taxon>
        <taxon>Vertebrata</taxon>
        <taxon>Euteleostomi</taxon>
        <taxon>Amphibia</taxon>
        <taxon>Batrachia</taxon>
        <taxon>Caudata</taxon>
        <taxon>Salamandroidea</taxon>
        <taxon>Salamandridae</taxon>
        <taxon>Pleurodelinae</taxon>
        <taxon>Pleurodeles</taxon>
    </lineage>
</organism>
<dbReference type="Proteomes" id="UP001066276">
    <property type="component" value="Chromosome 8"/>
</dbReference>
<evidence type="ECO:0000313" key="2">
    <source>
        <dbReference type="Proteomes" id="UP001066276"/>
    </source>
</evidence>
<protein>
    <submittedName>
        <fullName evidence="1">Uncharacterized protein</fullName>
    </submittedName>
</protein>
<proteinExistence type="predicted"/>
<sequence length="129" mass="14884">MATLVRSVTWQLETLVPVHEETLRKTYAVMSLKTLSNLATRDAGYCARRNSPEDSRHDVTEDLKENNIHEHSIDEQRSLYFLVRGPQHQAHCRLYQGAVVELNVDQEAARLLLWSQWWSQELSDPPGEA</sequence>
<keyword evidence="2" id="KW-1185">Reference proteome</keyword>
<evidence type="ECO:0000313" key="1">
    <source>
        <dbReference type="EMBL" id="KAJ1114149.1"/>
    </source>
</evidence>